<dbReference type="PANTHER" id="PTHR13610">
    <property type="entry name" value="METHYLTRANSFERASE DOMAIN-CONTAINING PROTEIN"/>
    <property type="match status" value="1"/>
</dbReference>
<dbReference type="GO" id="GO:0016279">
    <property type="term" value="F:protein-lysine N-methyltransferase activity"/>
    <property type="evidence" value="ECO:0007669"/>
    <property type="project" value="InterPro"/>
</dbReference>
<dbReference type="InterPro" id="IPR026170">
    <property type="entry name" value="FAM173A/B"/>
</dbReference>
<keyword evidence="1" id="KW-0489">Methyltransferase</keyword>
<gene>
    <name evidence="4" type="ORF">BTA35_0203260</name>
</gene>
<dbReference type="EMBL" id="MTSD02000001">
    <property type="protein sequence ID" value="OOV88532.1"/>
    <property type="molecule type" value="Genomic_DNA"/>
</dbReference>
<organism evidence="4 5">
    <name type="scientific">Oceanospirillum linum</name>
    <dbReference type="NCBI Taxonomy" id="966"/>
    <lineage>
        <taxon>Bacteria</taxon>
        <taxon>Pseudomonadati</taxon>
        <taxon>Pseudomonadota</taxon>
        <taxon>Gammaproteobacteria</taxon>
        <taxon>Oceanospirillales</taxon>
        <taxon>Oceanospirillaceae</taxon>
        <taxon>Oceanospirillum</taxon>
    </lineage>
</organism>
<evidence type="ECO:0000313" key="4">
    <source>
        <dbReference type="EMBL" id="OOV88532.1"/>
    </source>
</evidence>
<dbReference type="Proteomes" id="UP000190064">
    <property type="component" value="Unassembled WGS sequence"/>
</dbReference>
<keyword evidence="5" id="KW-1185">Reference proteome</keyword>
<dbReference type="Gene3D" id="3.40.50.150">
    <property type="entry name" value="Vaccinia Virus protein VP39"/>
    <property type="match status" value="1"/>
</dbReference>
<evidence type="ECO:0008006" key="6">
    <source>
        <dbReference type="Google" id="ProtNLM"/>
    </source>
</evidence>
<dbReference type="STRING" id="966.BTA35_0203260"/>
<evidence type="ECO:0000256" key="1">
    <source>
        <dbReference type="ARBA" id="ARBA00022603"/>
    </source>
</evidence>
<accession>A0A1T1HFF6</accession>
<sequence length="200" mass="22684">MLAITAVLSILIGSLRAGISPMPSSRKAHRAVFEMLERTTPDNQQTLTLIDCGSGWGHLLFKLANRYPNARVIGYEMSFIPWVTSYLLAHFFLLRNVTIYRKNFLSQALPVSLQEGDILFTYLYPKGMEKLAKQLAAEHQNTALSSTNQSGPWPLQLISICFALPGFEATEQKNLTDLYRTKVYRYSLEKDPSIIPDRNR</sequence>
<comment type="caution">
    <text evidence="4">The sequence shown here is derived from an EMBL/GenBank/DDBJ whole genome shotgun (WGS) entry which is preliminary data.</text>
</comment>
<keyword evidence="3" id="KW-0949">S-adenosyl-L-methionine</keyword>
<dbReference type="AlphaFoldDB" id="A0A1T1HFF6"/>
<proteinExistence type="predicted"/>
<evidence type="ECO:0000256" key="3">
    <source>
        <dbReference type="ARBA" id="ARBA00022691"/>
    </source>
</evidence>
<name>A0A1T1HFF6_OCELI</name>
<keyword evidence="2" id="KW-0808">Transferase</keyword>
<dbReference type="SUPFAM" id="SSF53335">
    <property type="entry name" value="S-adenosyl-L-methionine-dependent methyltransferases"/>
    <property type="match status" value="1"/>
</dbReference>
<dbReference type="InterPro" id="IPR029063">
    <property type="entry name" value="SAM-dependent_MTases_sf"/>
</dbReference>
<reference evidence="4" key="1">
    <citation type="submission" date="2017-02" db="EMBL/GenBank/DDBJ databases">
        <title>Draft Genome Sequence of the Salt Water Bacterium Oceanospirillum linum ATCC 11336.</title>
        <authorList>
            <person name="Trachtenberg A.M."/>
            <person name="Carney J.G."/>
            <person name="Linnane J.D."/>
            <person name="Rheaume B.A."/>
            <person name="Pitts N.L."/>
            <person name="Mykles D.L."/>
            <person name="Maclea K.S."/>
        </authorList>
    </citation>
    <scope>NUCLEOTIDE SEQUENCE [LARGE SCALE GENOMIC DNA]</scope>
    <source>
        <strain evidence="4">ATCC 11336</strain>
    </source>
</reference>
<dbReference type="GO" id="GO:0032259">
    <property type="term" value="P:methylation"/>
    <property type="evidence" value="ECO:0007669"/>
    <property type="project" value="UniProtKB-KW"/>
</dbReference>
<protein>
    <recommendedName>
        <fullName evidence="6">Methyltransferase small domain-containing protein</fullName>
    </recommendedName>
</protein>
<dbReference type="PANTHER" id="PTHR13610:SF9">
    <property type="entry name" value="FI06469P"/>
    <property type="match status" value="1"/>
</dbReference>
<evidence type="ECO:0000313" key="5">
    <source>
        <dbReference type="Proteomes" id="UP000190064"/>
    </source>
</evidence>
<evidence type="ECO:0000256" key="2">
    <source>
        <dbReference type="ARBA" id="ARBA00022679"/>
    </source>
</evidence>